<organism evidence="2 3">
    <name type="scientific">Bordetella bronchiseptica 253</name>
    <dbReference type="NCBI Taxonomy" id="568707"/>
    <lineage>
        <taxon>Bacteria</taxon>
        <taxon>Pseudomonadati</taxon>
        <taxon>Pseudomonadota</taxon>
        <taxon>Betaproteobacteria</taxon>
        <taxon>Burkholderiales</taxon>
        <taxon>Alcaligenaceae</taxon>
        <taxon>Bordetella</taxon>
    </lineage>
</organism>
<dbReference type="NCBIfam" id="NF004795">
    <property type="entry name" value="PRK06143.1"/>
    <property type="match status" value="1"/>
</dbReference>
<evidence type="ECO:0000256" key="1">
    <source>
        <dbReference type="ARBA" id="ARBA00005254"/>
    </source>
</evidence>
<dbReference type="Gene3D" id="3.90.226.10">
    <property type="entry name" value="2-enoyl-CoA Hydratase, Chain A, domain 1"/>
    <property type="match status" value="1"/>
</dbReference>
<name>A0A0C6P406_BORBO</name>
<evidence type="ECO:0000313" key="3">
    <source>
        <dbReference type="Proteomes" id="UP000007564"/>
    </source>
</evidence>
<accession>A0A0C6P406</accession>
<dbReference type="SUPFAM" id="SSF52096">
    <property type="entry name" value="ClpP/crotonase"/>
    <property type="match status" value="1"/>
</dbReference>
<dbReference type="InterPro" id="IPR001753">
    <property type="entry name" value="Enoyl-CoA_hydra/iso"/>
</dbReference>
<dbReference type="Pfam" id="PF00378">
    <property type="entry name" value="ECH_1"/>
    <property type="match status" value="1"/>
</dbReference>
<protein>
    <submittedName>
        <fullName evidence="2">Probable enoyl-CoA dehydratase</fullName>
    </submittedName>
</protein>
<dbReference type="OrthoDB" id="370015at2"/>
<dbReference type="RefSeq" id="WP_003809109.1">
    <property type="nucleotide sequence ID" value="NC_019382.1"/>
</dbReference>
<reference evidence="2 3" key="1">
    <citation type="journal article" date="2012" name="BMC Genomics">
        <title>Comparative genomics of the classical Bordetella subspecies: the evolution and exchange of virulence-associated diversity amongst closely related pathogens.</title>
        <authorList>
            <person name="Park J."/>
            <person name="Zhang Y."/>
            <person name="Buboltz A.M."/>
            <person name="Zhang X."/>
            <person name="Schuster S.C."/>
            <person name="Ahuja U."/>
            <person name="Liu M."/>
            <person name="Miller J.F."/>
            <person name="Sebaihia M."/>
            <person name="Bentley S.D."/>
            <person name="Parkhill J."/>
            <person name="Harvill E.T."/>
        </authorList>
    </citation>
    <scope>NUCLEOTIDE SEQUENCE [LARGE SCALE GENOMIC DNA]</scope>
    <source>
        <strain evidence="2 3">253</strain>
    </source>
</reference>
<proteinExistence type="inferred from homology"/>
<sequence length="263" mass="28376">MTNAVYSGAHAQAVIEDNGIATLTIRDAGVLNILGTPVIESLREALAWLKEQPGARVVILRGASDRAFIAGADIAEMAQLDEARARRFISGLKALCDDVRHLPVPVIARIPAWCLGGGLEFALACDLRVCADTAQFGMPEVKVGIPSVIHAALMPRLIGAANSAWMLLAGELIDARQALAWGLVTRSVPAEELDSAVRQMALGLAQLGPAVLRQQKRLLRRWENMSVDQAIDDSVAEFGAAFNTGEPQKFMNEFLESKKNRSR</sequence>
<evidence type="ECO:0000313" key="2">
    <source>
        <dbReference type="EMBL" id="CCJ54158.1"/>
    </source>
</evidence>
<dbReference type="PANTHER" id="PTHR11941">
    <property type="entry name" value="ENOYL-COA HYDRATASE-RELATED"/>
    <property type="match status" value="1"/>
</dbReference>
<gene>
    <name evidence="2" type="ORF">BN112_2241</name>
</gene>
<dbReference type="InterPro" id="IPR029045">
    <property type="entry name" value="ClpP/crotonase-like_dom_sf"/>
</dbReference>
<dbReference type="EMBL" id="HE965806">
    <property type="protein sequence ID" value="CCJ54158.1"/>
    <property type="molecule type" value="Genomic_DNA"/>
</dbReference>
<dbReference type="HOGENOM" id="CLU_009834_7_3_4"/>
<dbReference type="GO" id="GO:0003824">
    <property type="term" value="F:catalytic activity"/>
    <property type="evidence" value="ECO:0007669"/>
    <property type="project" value="UniProtKB-ARBA"/>
</dbReference>
<dbReference type="Proteomes" id="UP000007564">
    <property type="component" value="Chromosome"/>
</dbReference>
<dbReference type="GO" id="GO:0006635">
    <property type="term" value="P:fatty acid beta-oxidation"/>
    <property type="evidence" value="ECO:0007669"/>
    <property type="project" value="TreeGrafter"/>
</dbReference>
<dbReference type="PANTHER" id="PTHR11941:SF171">
    <property type="entry name" value="SD19268P"/>
    <property type="match status" value="1"/>
</dbReference>
<comment type="similarity">
    <text evidence="1">Belongs to the enoyl-CoA hydratase/isomerase family.</text>
</comment>
<dbReference type="AlphaFoldDB" id="A0A0C6P406"/>
<dbReference type="CDD" id="cd06558">
    <property type="entry name" value="crotonase-like"/>
    <property type="match status" value="1"/>
</dbReference>
<dbReference type="KEGG" id="bbh:BN112_2241"/>